<proteinExistence type="predicted"/>
<reference evidence="1 2" key="1">
    <citation type="submission" date="2018-10" db="EMBL/GenBank/DDBJ databases">
        <title>Complete genome sequencing of Lactobacillus johnsonii ZLJ010.</title>
        <authorList>
            <person name="Zhang W."/>
            <person name="Ji H."/>
            <person name="Wang J."/>
            <person name="Zhang D."/>
            <person name="Liu H."/>
            <person name="Wang S."/>
            <person name="Wang Y."/>
        </authorList>
    </citation>
    <scope>NUCLEOTIDE SEQUENCE [LARGE SCALE GENOMIC DNA]</scope>
    <source>
        <strain evidence="1 2">ZLJ010</strain>
    </source>
</reference>
<dbReference type="EMBL" id="CP032680">
    <property type="protein sequence ID" value="AZZ67312.1"/>
    <property type="molecule type" value="Genomic_DNA"/>
</dbReference>
<accession>A0A9W3Z0R9</accession>
<evidence type="ECO:0000313" key="2">
    <source>
        <dbReference type="Proteomes" id="UP000283758"/>
    </source>
</evidence>
<dbReference type="InterPro" id="IPR056096">
    <property type="entry name" value="DUF7679"/>
</dbReference>
<name>A0A9W3Z0R9_LACJH</name>
<gene>
    <name evidence="1" type="ORF">D7321_04000</name>
</gene>
<evidence type="ECO:0000313" key="1">
    <source>
        <dbReference type="EMBL" id="AZZ67312.1"/>
    </source>
</evidence>
<organism evidence="1 2">
    <name type="scientific">Lactobacillus johnsonii</name>
    <dbReference type="NCBI Taxonomy" id="33959"/>
    <lineage>
        <taxon>Bacteria</taxon>
        <taxon>Bacillati</taxon>
        <taxon>Bacillota</taxon>
        <taxon>Bacilli</taxon>
        <taxon>Lactobacillales</taxon>
        <taxon>Lactobacillaceae</taxon>
        <taxon>Lactobacillus</taxon>
    </lineage>
</organism>
<dbReference type="AlphaFoldDB" id="A0A9W3Z0R9"/>
<sequence length="91" mass="10708">MIAYKDYGKEGQEHLTLAKVLKLQRSDKRTYSWHQTRSQFLTPDNIGTRLGYRYIRHDYNVVTRLHLLNVTRINNGKMQFAPIACVLKSIN</sequence>
<dbReference type="Proteomes" id="UP000283758">
    <property type="component" value="Chromosome"/>
</dbReference>
<evidence type="ECO:0008006" key="3">
    <source>
        <dbReference type="Google" id="ProtNLM"/>
    </source>
</evidence>
<protein>
    <recommendedName>
        <fullName evidence="3">Transposase</fullName>
    </recommendedName>
</protein>
<dbReference type="Pfam" id="PF24727">
    <property type="entry name" value="DUF7679"/>
    <property type="match status" value="1"/>
</dbReference>